<dbReference type="EMBL" id="VSRR010004566">
    <property type="protein sequence ID" value="MPC40062.1"/>
    <property type="molecule type" value="Genomic_DNA"/>
</dbReference>
<gene>
    <name evidence="1" type="ORF">E2C01_033615</name>
</gene>
<accession>A0A5B7F0L3</accession>
<dbReference type="AlphaFoldDB" id="A0A5B7F0L3"/>
<proteinExistence type="predicted"/>
<organism evidence="1 2">
    <name type="scientific">Portunus trituberculatus</name>
    <name type="common">Swimming crab</name>
    <name type="synonym">Neptunus trituberculatus</name>
    <dbReference type="NCBI Taxonomy" id="210409"/>
    <lineage>
        <taxon>Eukaryota</taxon>
        <taxon>Metazoa</taxon>
        <taxon>Ecdysozoa</taxon>
        <taxon>Arthropoda</taxon>
        <taxon>Crustacea</taxon>
        <taxon>Multicrustacea</taxon>
        <taxon>Malacostraca</taxon>
        <taxon>Eumalacostraca</taxon>
        <taxon>Eucarida</taxon>
        <taxon>Decapoda</taxon>
        <taxon>Pleocyemata</taxon>
        <taxon>Brachyura</taxon>
        <taxon>Eubrachyura</taxon>
        <taxon>Portunoidea</taxon>
        <taxon>Portunidae</taxon>
        <taxon>Portuninae</taxon>
        <taxon>Portunus</taxon>
    </lineage>
</organism>
<evidence type="ECO:0000313" key="1">
    <source>
        <dbReference type="EMBL" id="MPC40062.1"/>
    </source>
</evidence>
<dbReference type="Proteomes" id="UP000324222">
    <property type="component" value="Unassembled WGS sequence"/>
</dbReference>
<comment type="caution">
    <text evidence="1">The sequence shown here is derived from an EMBL/GenBank/DDBJ whole genome shotgun (WGS) entry which is preliminary data.</text>
</comment>
<evidence type="ECO:0000313" key="2">
    <source>
        <dbReference type="Proteomes" id="UP000324222"/>
    </source>
</evidence>
<sequence length="64" mass="7239">MAWEDRTRREYVKVREDSVGSDSVRLKTGFRVGLLATRIRIPITLVGGPRLCVKKECCFISPTA</sequence>
<reference evidence="1 2" key="1">
    <citation type="submission" date="2019-05" db="EMBL/GenBank/DDBJ databases">
        <title>Another draft genome of Portunus trituberculatus and its Hox gene families provides insights of decapod evolution.</title>
        <authorList>
            <person name="Jeong J.-H."/>
            <person name="Song I."/>
            <person name="Kim S."/>
            <person name="Choi T."/>
            <person name="Kim D."/>
            <person name="Ryu S."/>
            <person name="Kim W."/>
        </authorList>
    </citation>
    <scope>NUCLEOTIDE SEQUENCE [LARGE SCALE GENOMIC DNA]</scope>
    <source>
        <tissue evidence="1">Muscle</tissue>
    </source>
</reference>
<name>A0A5B7F0L3_PORTR</name>
<keyword evidence="2" id="KW-1185">Reference proteome</keyword>
<protein>
    <submittedName>
        <fullName evidence="1">Uncharacterized protein</fullName>
    </submittedName>
</protein>